<sequence length="184" mass="20796">MNDLYDLSFHVENELTGVPEAVVKFTLRNAVREFCRRTHAWKMKTYSRIDKEVCAYSASGFADAEVLAVTGVFVRRAGEKEFANITRSGFYRLEGNFIFLQPEVLTYNDEGEMVIESAVTPMFESANVPLDFLSRHSGAIISGAVAELAKQKNRPWYNPEAYEVHSARYRGLVNSAMPARNFHG</sequence>
<evidence type="ECO:0000313" key="1">
    <source>
        <dbReference type="EMBL" id="DAE08854.1"/>
    </source>
</evidence>
<name>A0A8S5PP25_9CAUD</name>
<dbReference type="EMBL" id="BK015477">
    <property type="protein sequence ID" value="DAE08854.1"/>
    <property type="molecule type" value="Genomic_DNA"/>
</dbReference>
<reference evidence="1" key="1">
    <citation type="journal article" date="2021" name="Proc. Natl. Acad. Sci. U.S.A.">
        <title>A Catalog of Tens of Thousands of Viruses from Human Metagenomes Reveals Hidden Associations with Chronic Diseases.</title>
        <authorList>
            <person name="Tisza M.J."/>
            <person name="Buck C.B."/>
        </authorList>
    </citation>
    <scope>NUCLEOTIDE SEQUENCE</scope>
    <source>
        <strain evidence="1">Ct8dV2</strain>
    </source>
</reference>
<proteinExistence type="predicted"/>
<protein>
    <submittedName>
        <fullName evidence="1">Uncharacterized protein</fullName>
    </submittedName>
</protein>
<organism evidence="1">
    <name type="scientific">Podoviridae sp. ct8dV2</name>
    <dbReference type="NCBI Taxonomy" id="2825222"/>
    <lineage>
        <taxon>Viruses</taxon>
        <taxon>Duplodnaviria</taxon>
        <taxon>Heunggongvirae</taxon>
        <taxon>Uroviricota</taxon>
        <taxon>Caudoviricetes</taxon>
    </lineage>
</organism>
<accession>A0A8S5PP25</accession>